<keyword evidence="2" id="KW-1185">Reference proteome</keyword>
<evidence type="ECO:0000313" key="2">
    <source>
        <dbReference type="Proteomes" id="UP001341840"/>
    </source>
</evidence>
<organism evidence="1 2">
    <name type="scientific">Stylosanthes scabra</name>
    <dbReference type="NCBI Taxonomy" id="79078"/>
    <lineage>
        <taxon>Eukaryota</taxon>
        <taxon>Viridiplantae</taxon>
        <taxon>Streptophyta</taxon>
        <taxon>Embryophyta</taxon>
        <taxon>Tracheophyta</taxon>
        <taxon>Spermatophyta</taxon>
        <taxon>Magnoliopsida</taxon>
        <taxon>eudicotyledons</taxon>
        <taxon>Gunneridae</taxon>
        <taxon>Pentapetalae</taxon>
        <taxon>rosids</taxon>
        <taxon>fabids</taxon>
        <taxon>Fabales</taxon>
        <taxon>Fabaceae</taxon>
        <taxon>Papilionoideae</taxon>
        <taxon>50 kb inversion clade</taxon>
        <taxon>dalbergioids sensu lato</taxon>
        <taxon>Dalbergieae</taxon>
        <taxon>Pterocarpus clade</taxon>
        <taxon>Stylosanthes</taxon>
    </lineage>
</organism>
<proteinExistence type="predicted"/>
<evidence type="ECO:0000313" key="1">
    <source>
        <dbReference type="EMBL" id="MED6150699.1"/>
    </source>
</evidence>
<dbReference type="EMBL" id="JASCZI010091565">
    <property type="protein sequence ID" value="MED6150699.1"/>
    <property type="molecule type" value="Genomic_DNA"/>
</dbReference>
<comment type="caution">
    <text evidence="1">The sequence shown here is derived from an EMBL/GenBank/DDBJ whole genome shotgun (WGS) entry which is preliminary data.</text>
</comment>
<dbReference type="Proteomes" id="UP001341840">
    <property type="component" value="Unassembled WGS sequence"/>
</dbReference>
<gene>
    <name evidence="1" type="ORF">PIB30_074967</name>
</gene>
<sequence>MVMVEVVTTTPSGRLISHTRPPIDEPFAPTRSSRDPLRFYPSSNSCEFFDTLDDIGVFSFIDELYDDNFATEQKMRNCTVEIDEARSRFMYNLVGIDSELHRVDSREANPSFLSLRESTPGLQSRLS</sequence>
<name>A0ABU6TPF8_9FABA</name>
<reference evidence="1 2" key="1">
    <citation type="journal article" date="2023" name="Plants (Basel)">
        <title>Bridging the Gap: Combining Genomics and Transcriptomics Approaches to Understand Stylosanthes scabra, an Orphan Legume from the Brazilian Caatinga.</title>
        <authorList>
            <person name="Ferreira-Neto J.R.C."/>
            <person name="da Silva M.D."/>
            <person name="Binneck E."/>
            <person name="de Melo N.F."/>
            <person name="da Silva R.H."/>
            <person name="de Melo A.L.T.M."/>
            <person name="Pandolfi V."/>
            <person name="Bustamante F.O."/>
            <person name="Brasileiro-Vidal A.C."/>
            <person name="Benko-Iseppon A.M."/>
        </authorList>
    </citation>
    <scope>NUCLEOTIDE SEQUENCE [LARGE SCALE GENOMIC DNA]</scope>
    <source>
        <tissue evidence="1">Leaves</tissue>
    </source>
</reference>
<accession>A0ABU6TPF8</accession>
<protein>
    <submittedName>
        <fullName evidence="1">Uncharacterized protein</fullName>
    </submittedName>
</protein>